<dbReference type="InterPro" id="IPR027417">
    <property type="entry name" value="P-loop_NTPase"/>
</dbReference>
<dbReference type="Pfam" id="PF00005">
    <property type="entry name" value="ABC_tran"/>
    <property type="match status" value="1"/>
</dbReference>
<evidence type="ECO:0000256" key="2">
    <source>
        <dbReference type="ARBA" id="ARBA00022448"/>
    </source>
</evidence>
<feature type="domain" description="ABC transporter" evidence="5">
    <location>
        <begin position="21"/>
        <end position="272"/>
    </location>
</feature>
<dbReference type="PROSITE" id="PS50893">
    <property type="entry name" value="ABC_TRANSPORTER_2"/>
    <property type="match status" value="1"/>
</dbReference>
<evidence type="ECO:0000313" key="6">
    <source>
        <dbReference type="EMBL" id="TET12538.1"/>
    </source>
</evidence>
<dbReference type="Pfam" id="PF08352">
    <property type="entry name" value="oligo_HPY"/>
    <property type="match status" value="1"/>
</dbReference>
<evidence type="ECO:0000259" key="5">
    <source>
        <dbReference type="PROSITE" id="PS50893"/>
    </source>
</evidence>
<dbReference type="SUPFAM" id="SSF52540">
    <property type="entry name" value="P-loop containing nucleoside triphosphate hydrolases"/>
    <property type="match status" value="1"/>
</dbReference>
<dbReference type="GO" id="GO:0055085">
    <property type="term" value="P:transmembrane transport"/>
    <property type="evidence" value="ECO:0007669"/>
    <property type="project" value="UniProtKB-ARBA"/>
</dbReference>
<dbReference type="InterPro" id="IPR013563">
    <property type="entry name" value="Oligopep_ABC_C"/>
</dbReference>
<dbReference type="GO" id="GO:0005524">
    <property type="term" value="F:ATP binding"/>
    <property type="evidence" value="ECO:0007669"/>
    <property type="project" value="UniProtKB-KW"/>
</dbReference>
<evidence type="ECO:0000256" key="4">
    <source>
        <dbReference type="ARBA" id="ARBA00022840"/>
    </source>
</evidence>
<protein>
    <submittedName>
        <fullName evidence="6">ATP-binding cassette domain-containing protein</fullName>
    </submittedName>
</protein>
<sequence>MPEASILKGSNGIEKRGNVILETRNLKKYFPVRSGLLHLRAGWVKAVDKVSLKVKKGETLGLAGESGCGKSTFGKTVSGIYRPTEGEVYFQGERVDNLPAREMRDFHRNIQYLHQDPTFCLDPWWKIGKTIREPLVIHQKNLSKQEMNWKTQQILKAVGLEANHVIRYPHEFSGGQQRRIGLARILILNPSVIILDEPTSGIDISVQATILNLFEKLKNEHNLTYIHISHNLSVIRSVSDRIGTVYLGRIVELGDAKSIWEEPLHPYTRILYGAVPKVGSFRDEHRNTLTITGEPPDPQDPPSGCHFHPRCPIAGKICSMEEPLLRDVDATRKVACHMV</sequence>
<evidence type="ECO:0000256" key="3">
    <source>
        <dbReference type="ARBA" id="ARBA00022741"/>
    </source>
</evidence>
<organism evidence="6 7">
    <name type="scientific">Aerophobetes bacterium</name>
    <dbReference type="NCBI Taxonomy" id="2030807"/>
    <lineage>
        <taxon>Bacteria</taxon>
        <taxon>Candidatus Aerophobota</taxon>
    </lineage>
</organism>
<keyword evidence="4 6" id="KW-0067">ATP-binding</keyword>
<dbReference type="PROSITE" id="PS00211">
    <property type="entry name" value="ABC_TRANSPORTER_1"/>
    <property type="match status" value="1"/>
</dbReference>
<evidence type="ECO:0000256" key="1">
    <source>
        <dbReference type="ARBA" id="ARBA00005417"/>
    </source>
</evidence>
<dbReference type="GO" id="GO:0016887">
    <property type="term" value="F:ATP hydrolysis activity"/>
    <property type="evidence" value="ECO:0007669"/>
    <property type="project" value="InterPro"/>
</dbReference>
<dbReference type="PANTHER" id="PTHR43776:SF7">
    <property type="entry name" value="D,D-DIPEPTIDE TRANSPORT ATP-BINDING PROTEIN DDPF-RELATED"/>
    <property type="match status" value="1"/>
</dbReference>
<dbReference type="GO" id="GO:0015833">
    <property type="term" value="P:peptide transport"/>
    <property type="evidence" value="ECO:0007669"/>
    <property type="project" value="InterPro"/>
</dbReference>
<dbReference type="FunFam" id="3.40.50.300:FF:000016">
    <property type="entry name" value="Oligopeptide ABC transporter ATP-binding component"/>
    <property type="match status" value="1"/>
</dbReference>
<reference evidence="6 7" key="1">
    <citation type="submission" date="2019-03" db="EMBL/GenBank/DDBJ databases">
        <title>Metabolic potential of uncultured bacteria and archaea associated with petroleum seepage in deep-sea sediments.</title>
        <authorList>
            <person name="Dong X."/>
            <person name="Hubert C."/>
        </authorList>
    </citation>
    <scope>NUCLEOTIDE SEQUENCE [LARGE SCALE GENOMIC DNA]</scope>
    <source>
        <strain evidence="6">E44_bin7</strain>
    </source>
</reference>
<dbReference type="InterPro" id="IPR017871">
    <property type="entry name" value="ABC_transporter-like_CS"/>
</dbReference>
<dbReference type="InterPro" id="IPR050319">
    <property type="entry name" value="ABC_transp_ATP-bind"/>
</dbReference>
<dbReference type="AlphaFoldDB" id="A0A523S3C6"/>
<dbReference type="EMBL" id="SOKJ01000076">
    <property type="protein sequence ID" value="TET12538.1"/>
    <property type="molecule type" value="Genomic_DNA"/>
</dbReference>
<gene>
    <name evidence="6" type="ORF">E3J84_01480</name>
</gene>
<dbReference type="InterPro" id="IPR003439">
    <property type="entry name" value="ABC_transporter-like_ATP-bd"/>
</dbReference>
<dbReference type="NCBIfam" id="TIGR01727">
    <property type="entry name" value="oligo_HPY"/>
    <property type="match status" value="1"/>
</dbReference>
<dbReference type="InterPro" id="IPR003593">
    <property type="entry name" value="AAA+_ATPase"/>
</dbReference>
<evidence type="ECO:0000313" key="7">
    <source>
        <dbReference type="Proteomes" id="UP000316360"/>
    </source>
</evidence>
<dbReference type="Gene3D" id="3.40.50.300">
    <property type="entry name" value="P-loop containing nucleotide triphosphate hydrolases"/>
    <property type="match status" value="1"/>
</dbReference>
<dbReference type="SMART" id="SM00382">
    <property type="entry name" value="AAA"/>
    <property type="match status" value="1"/>
</dbReference>
<keyword evidence="2" id="KW-0813">Transport</keyword>
<keyword evidence="3" id="KW-0547">Nucleotide-binding</keyword>
<dbReference type="CDD" id="cd03257">
    <property type="entry name" value="ABC_NikE_OppD_transporters"/>
    <property type="match status" value="1"/>
</dbReference>
<comment type="similarity">
    <text evidence="1">Belongs to the ABC transporter superfamily.</text>
</comment>
<name>A0A523S3C6_UNCAE</name>
<accession>A0A523S3C6</accession>
<proteinExistence type="inferred from homology"/>
<dbReference type="PANTHER" id="PTHR43776">
    <property type="entry name" value="TRANSPORT ATP-BINDING PROTEIN"/>
    <property type="match status" value="1"/>
</dbReference>
<comment type="caution">
    <text evidence="6">The sequence shown here is derived from an EMBL/GenBank/DDBJ whole genome shotgun (WGS) entry which is preliminary data.</text>
</comment>
<dbReference type="Proteomes" id="UP000316360">
    <property type="component" value="Unassembled WGS sequence"/>
</dbReference>